<evidence type="ECO:0000256" key="1">
    <source>
        <dbReference type="ARBA" id="ARBA00000382"/>
    </source>
</evidence>
<evidence type="ECO:0000256" key="4">
    <source>
        <dbReference type="ARBA" id="ARBA00022729"/>
    </source>
</evidence>
<evidence type="ECO:0000259" key="9">
    <source>
        <dbReference type="Pfam" id="PF10287"/>
    </source>
</evidence>
<dbReference type="EMBL" id="PUHR01000007">
    <property type="protein sequence ID" value="KAG0671883.1"/>
    <property type="molecule type" value="Genomic_DNA"/>
</dbReference>
<dbReference type="GO" id="GO:0009277">
    <property type="term" value="C:fungal-type cell wall"/>
    <property type="evidence" value="ECO:0007669"/>
    <property type="project" value="TreeGrafter"/>
</dbReference>
<dbReference type="PANTHER" id="PTHR31737">
    <property type="entry name" value="PROTEIN TOS1"/>
    <property type="match status" value="1"/>
</dbReference>
<proteinExistence type="inferred from homology"/>
<keyword evidence="12" id="KW-1185">Reference proteome</keyword>
<keyword evidence="4 8" id="KW-0732">Signal</keyword>
<dbReference type="Pfam" id="PF10290">
    <property type="entry name" value="YJL171C_Tos1_N"/>
    <property type="match status" value="1"/>
</dbReference>
<keyword evidence="7" id="KW-0961">Cell wall biogenesis/degradation</keyword>
<dbReference type="InterPro" id="IPR018807">
    <property type="entry name" value="YJL171C/Tos1_N"/>
</dbReference>
<dbReference type="EC" id="3.2.1.39" evidence="3"/>
<dbReference type="AlphaFoldDB" id="A0A9P7BCZ4"/>
<evidence type="ECO:0000313" key="12">
    <source>
        <dbReference type="Proteomes" id="UP000750334"/>
    </source>
</evidence>
<evidence type="ECO:0000256" key="2">
    <source>
        <dbReference type="ARBA" id="ARBA00006055"/>
    </source>
</evidence>
<gene>
    <name evidence="11" type="ORF">C6P45_004758</name>
</gene>
<protein>
    <recommendedName>
        <fullName evidence="3">glucan endo-1,3-beta-D-glucosidase</fullName>
        <ecNumber evidence="3">3.2.1.39</ecNumber>
    </recommendedName>
</protein>
<reference evidence="11 12" key="1">
    <citation type="submission" date="2020-11" db="EMBL/GenBank/DDBJ databases">
        <title>Kefir isolates.</title>
        <authorList>
            <person name="Marcisauskas S."/>
            <person name="Kim Y."/>
            <person name="Blasche S."/>
        </authorList>
    </citation>
    <scope>NUCLEOTIDE SEQUENCE [LARGE SCALE GENOMIC DNA]</scope>
    <source>
        <strain evidence="11 12">OG2</strain>
    </source>
</reference>
<evidence type="ECO:0000256" key="5">
    <source>
        <dbReference type="ARBA" id="ARBA00022801"/>
    </source>
</evidence>
<feature type="chain" id="PRO_5040482410" description="glucan endo-1,3-beta-D-glucosidase" evidence="8">
    <location>
        <begin position="18"/>
        <end position="401"/>
    </location>
</feature>
<evidence type="ECO:0000256" key="6">
    <source>
        <dbReference type="ARBA" id="ARBA00023295"/>
    </source>
</evidence>
<evidence type="ECO:0000313" key="11">
    <source>
        <dbReference type="EMBL" id="KAG0671883.1"/>
    </source>
</evidence>
<dbReference type="Proteomes" id="UP000750334">
    <property type="component" value="Unassembled WGS sequence"/>
</dbReference>
<accession>A0A9P7BCZ4</accession>
<comment type="similarity">
    <text evidence="2">Belongs to the PGA52 family.</text>
</comment>
<organism evidence="11 12">
    <name type="scientific">Maudiozyma exigua</name>
    <name type="common">Yeast</name>
    <name type="synonym">Kazachstania exigua</name>
    <dbReference type="NCBI Taxonomy" id="34358"/>
    <lineage>
        <taxon>Eukaryota</taxon>
        <taxon>Fungi</taxon>
        <taxon>Dikarya</taxon>
        <taxon>Ascomycota</taxon>
        <taxon>Saccharomycotina</taxon>
        <taxon>Saccharomycetes</taxon>
        <taxon>Saccharomycetales</taxon>
        <taxon>Saccharomycetaceae</taxon>
        <taxon>Maudiozyma</taxon>
    </lineage>
</organism>
<evidence type="ECO:0000259" key="10">
    <source>
        <dbReference type="Pfam" id="PF10290"/>
    </source>
</evidence>
<dbReference type="OrthoDB" id="118256at2759"/>
<comment type="catalytic activity">
    <reaction evidence="1">
        <text>Hydrolysis of (1-&gt;3)-beta-D-glucosidic linkages in (1-&gt;3)-beta-D-glucans.</text>
        <dbReference type="EC" id="3.2.1.39"/>
    </reaction>
</comment>
<dbReference type="GO" id="GO:0042973">
    <property type="term" value="F:glucan endo-1,3-beta-D-glucosidase activity"/>
    <property type="evidence" value="ECO:0007669"/>
    <property type="project" value="UniProtKB-EC"/>
</dbReference>
<dbReference type="Pfam" id="PF10287">
    <property type="entry name" value="YJL171C_Tos1_C"/>
    <property type="match status" value="1"/>
</dbReference>
<keyword evidence="5" id="KW-0378">Hydrolase</keyword>
<feature type="signal peptide" evidence="8">
    <location>
        <begin position="1"/>
        <end position="17"/>
    </location>
</feature>
<evidence type="ECO:0000256" key="7">
    <source>
        <dbReference type="ARBA" id="ARBA00023316"/>
    </source>
</evidence>
<feature type="domain" description="Cell wall protein YJL171C/Tos1 N-terminal" evidence="10">
    <location>
        <begin position="25"/>
        <end position="88"/>
    </location>
</feature>
<evidence type="ECO:0000256" key="8">
    <source>
        <dbReference type="SAM" id="SignalP"/>
    </source>
</evidence>
<feature type="domain" description="Cell wall protein YJL171C/Tos1 C-terminal" evidence="9">
    <location>
        <begin position="100"/>
        <end position="343"/>
    </location>
</feature>
<dbReference type="PANTHER" id="PTHR31737:SF3">
    <property type="entry name" value="CELL WALL PROTEIN YJL171C"/>
    <property type="match status" value="1"/>
</dbReference>
<dbReference type="InterPro" id="IPR018805">
    <property type="entry name" value="YJL171C/Tos1_C"/>
</dbReference>
<dbReference type="GO" id="GO:0071555">
    <property type="term" value="P:cell wall organization"/>
    <property type="evidence" value="ECO:0007669"/>
    <property type="project" value="UniProtKB-KW"/>
</dbReference>
<sequence length="401" mass="43264">MYYSLLLLSLLSGPAIALSGSTSGKIQFSGVGYDFQYRPISKITDSSKDYSCQLGKEEWMTGPNAPFTENLAVHIRGPLNLHSYAYYTTSNYTIGVNDTSSWSRQAYFDNYYKDSGVLSMENVTFLAHVGATSACLGKGLSYFGQDAITPATTNGAPGKYMQPLSGVEYMIYSNISCPKSSVNGGCGVYRDNIPAFYGFSGTTKMFLFEFSMPNDTVSSANSSNYYNQPRIWLSSDSLPRVTSNYGSQYNCSCLFEGCGSVDVFAADSTIMNSTLSSFQGLNGNTTADIASMFNGVTGNGQYARPFNTTVKGGIIFDTAGNVVTFISDSLEFEQNISFSDINAMLNSVPSLGDITTLKAGSSLGPVSSTTKKNAGVRALSNNPLWICWTTVITTFLHVFVL</sequence>
<name>A0A9P7BCZ4_MAUEX</name>
<keyword evidence="6" id="KW-0326">Glycosidase</keyword>
<comment type="caution">
    <text evidence="11">The sequence shown here is derived from an EMBL/GenBank/DDBJ whole genome shotgun (WGS) entry which is preliminary data.</text>
</comment>
<evidence type="ECO:0000256" key="3">
    <source>
        <dbReference type="ARBA" id="ARBA00012780"/>
    </source>
</evidence>